<dbReference type="Proteomes" id="UP000621500">
    <property type="component" value="Unassembled WGS sequence"/>
</dbReference>
<protein>
    <submittedName>
        <fullName evidence="2">Uncharacterized protein</fullName>
    </submittedName>
</protein>
<gene>
    <name evidence="2" type="ORF">Pma05_35460</name>
</gene>
<dbReference type="EMBL" id="BONX01000023">
    <property type="protein sequence ID" value="GIG96973.1"/>
    <property type="molecule type" value="Genomic_DNA"/>
</dbReference>
<reference evidence="2 3" key="1">
    <citation type="submission" date="2021-01" db="EMBL/GenBank/DDBJ databases">
        <title>Whole genome shotgun sequence of Plantactinospora mayteni NBRC 109088.</title>
        <authorList>
            <person name="Komaki H."/>
            <person name="Tamura T."/>
        </authorList>
    </citation>
    <scope>NUCLEOTIDE SEQUENCE [LARGE SCALE GENOMIC DNA]</scope>
    <source>
        <strain evidence="2 3">NBRC 109088</strain>
    </source>
</reference>
<proteinExistence type="predicted"/>
<evidence type="ECO:0000313" key="3">
    <source>
        <dbReference type="Proteomes" id="UP000621500"/>
    </source>
</evidence>
<sequence>MHTLPAPAVRRAYVLGGGAGPERPNDQIEAHTGLPYPKSVDRSELTGVQGATELVTFSRIARRHAERATLAGTRVRSIAY</sequence>
<evidence type="ECO:0000313" key="2">
    <source>
        <dbReference type="EMBL" id="GIG96973.1"/>
    </source>
</evidence>
<evidence type="ECO:0000256" key="1">
    <source>
        <dbReference type="SAM" id="MobiDB-lite"/>
    </source>
</evidence>
<name>A0ABQ4EQP1_9ACTN</name>
<feature type="region of interest" description="Disordered" evidence="1">
    <location>
        <begin position="15"/>
        <end position="41"/>
    </location>
</feature>
<accession>A0ABQ4EQP1</accession>
<keyword evidence="3" id="KW-1185">Reference proteome</keyword>
<comment type="caution">
    <text evidence="2">The sequence shown here is derived from an EMBL/GenBank/DDBJ whole genome shotgun (WGS) entry which is preliminary data.</text>
</comment>
<organism evidence="2 3">
    <name type="scientific">Plantactinospora mayteni</name>
    <dbReference type="NCBI Taxonomy" id="566021"/>
    <lineage>
        <taxon>Bacteria</taxon>
        <taxon>Bacillati</taxon>
        <taxon>Actinomycetota</taxon>
        <taxon>Actinomycetes</taxon>
        <taxon>Micromonosporales</taxon>
        <taxon>Micromonosporaceae</taxon>
        <taxon>Plantactinospora</taxon>
    </lineage>
</organism>